<keyword evidence="1" id="KW-0472">Membrane</keyword>
<name>A0A146K3X4_9EUKA</name>
<protein>
    <submittedName>
        <fullName evidence="2">Uncharacterized protein</fullName>
    </submittedName>
</protein>
<dbReference type="AlphaFoldDB" id="A0A146K3X4"/>
<feature type="non-terminal residue" evidence="2">
    <location>
        <position position="1"/>
    </location>
</feature>
<keyword evidence="1" id="KW-1133">Transmembrane helix</keyword>
<evidence type="ECO:0000313" key="2">
    <source>
        <dbReference type="EMBL" id="JAP90356.1"/>
    </source>
</evidence>
<reference evidence="2" key="1">
    <citation type="submission" date="2015-07" db="EMBL/GenBank/DDBJ databases">
        <title>Adaptation to a free-living lifestyle via gene acquisitions in the diplomonad Trepomonas sp. PC1.</title>
        <authorList>
            <person name="Xu F."/>
            <person name="Jerlstrom-Hultqvist J."/>
            <person name="Kolisko M."/>
            <person name="Simpson A.G.B."/>
            <person name="Roger A.J."/>
            <person name="Svard S.G."/>
            <person name="Andersson J.O."/>
        </authorList>
    </citation>
    <scope>NUCLEOTIDE SEQUENCE</scope>
    <source>
        <strain evidence="2">PC1</strain>
    </source>
</reference>
<accession>A0A146K3X4</accession>
<gene>
    <name evidence="2" type="ORF">TPC1_30149</name>
</gene>
<proteinExistence type="predicted"/>
<dbReference type="EMBL" id="GDID01006250">
    <property type="protein sequence ID" value="JAP90356.1"/>
    <property type="molecule type" value="Transcribed_RNA"/>
</dbReference>
<keyword evidence="1" id="KW-0812">Transmembrane</keyword>
<feature type="transmembrane region" description="Helical" evidence="1">
    <location>
        <begin position="847"/>
        <end position="869"/>
    </location>
</feature>
<sequence length="907" mass="102695">PPVNLNSYSKWKLAMVKIGGEETASVSDQLDGFGQSCVIENNVCQVLVSENSFIQTKDQQIYFLKSQVSDQVILSKQYEIQLETTQFDFIQKDETKYFHAELQNGNLALQIQADEEIEVIISNWCVLPSINTENVTIIKNSTIFYELSSEKVFFSVTPTKETSINFIITEANQTDVVLTEVAQQVELTNNQSVYAGFQIPEPQISYDMLSNYYVDAVGYQASIEQGSTNCKIQILHENFDLQFVELSQTKKSAFFQQKINIVNVLENNFAYIHIKTSCPTEEKVFLTIAAAPVYFLKTQSKKMRLPKSGELLMLAKELTHGINHKIDLLSPFSGLLVVQICNQPFIFAVPDMQCTEKTIDFEFIESFSVNVSDFSGEYIYYTFICYTNDEFDIFIDPTELIDIENNIQHQQQVQPWDDVVFALSSNNQDYLILQVNQLQESQICVLNNFIDSPVVCTIQEETLKIEIDNQPIFIKVTSTSSQTTVVDFKATMLQTLKNGSIKLEFEAKEQRFYLFQRTDEDNDVTFTAVVDQEQYNENQIPSVMFDKVVQLYVNQKIPADQQNYISASFQPGSTAASFQAGLIDDDTFLITVIANKKATIQITAIEKLDMFLLPYGSDILVEVLEKQIAEFILDSSYAPSGASIEICSGSIDSVSLSYYNVPSVNHSMSQEMGITSKLSGHLKALFNSTDERQNFFMSITSTQAASYVVRHSFSDVKPTIADPTIWIPKSTPDGILTIQVDPAVYNRMVRYKVYILPEESEFHNNTACGVVHGSLLSSYYSFQDGEKVVKMETIKPLEEGKNYTMNVIVYDVISGNAAAYKPVRVWKGMDPIDPDWRGNNDGNDLTWIIWVVMAVVTLVVIAVTMIFAYKRKSYKQIIEQEKAKNMIQMYKQDVGGIEDSDKLANDE</sequence>
<organism evidence="2">
    <name type="scientific">Trepomonas sp. PC1</name>
    <dbReference type="NCBI Taxonomy" id="1076344"/>
    <lineage>
        <taxon>Eukaryota</taxon>
        <taxon>Metamonada</taxon>
        <taxon>Diplomonadida</taxon>
        <taxon>Hexamitidae</taxon>
        <taxon>Hexamitinae</taxon>
        <taxon>Trepomonas</taxon>
    </lineage>
</organism>
<evidence type="ECO:0000256" key="1">
    <source>
        <dbReference type="SAM" id="Phobius"/>
    </source>
</evidence>